<dbReference type="OrthoDB" id="119822at2759"/>
<gene>
    <name evidence="7" type="primary">Avh</name>
</gene>
<evidence type="ECO:0000256" key="2">
    <source>
        <dbReference type="ARBA" id="ARBA00010400"/>
    </source>
</evidence>
<comment type="subcellular location">
    <subcellularLocation>
        <location evidence="1 5">Secreted</location>
    </subcellularLocation>
</comment>
<evidence type="ECO:0000256" key="3">
    <source>
        <dbReference type="ARBA" id="ARBA00022525"/>
    </source>
</evidence>
<evidence type="ECO:0000313" key="8">
    <source>
        <dbReference type="EMBL" id="AEK80484.1"/>
    </source>
</evidence>
<evidence type="ECO:0000313" key="7">
    <source>
        <dbReference type="EMBL" id="AEK80483.1"/>
    </source>
</evidence>
<feature type="chain" id="PRO_5007652834" description="RxLR effector protein" evidence="5">
    <location>
        <begin position="25"/>
        <end position="137"/>
    </location>
</feature>
<evidence type="ECO:0000256" key="5">
    <source>
        <dbReference type="RuleBase" id="RU367124"/>
    </source>
</evidence>
<sequence>MRFAYVVLVSAVALLAGSNGLATAELNHKQISQVATPEAVDSVTAEQDGKRHWRAEKTEEKDSKTDEVEEEKGLFGNLVDNAIARRQYRRWYRARLDPREVKDMLKKRDKAGAYVDWGVANGYERYYRRRRNSLWYW</sequence>
<dbReference type="EMBL" id="JN253670">
    <property type="protein sequence ID" value="AEK80483.1"/>
    <property type="molecule type" value="Genomic_DNA"/>
</dbReference>
<dbReference type="AlphaFoldDB" id="E0W573"/>
<dbReference type="VEuPathDB" id="FungiDB:PHYSODRAFT_284494"/>
<feature type="region of interest" description="Disordered" evidence="6">
    <location>
        <begin position="35"/>
        <end position="67"/>
    </location>
</feature>
<comment type="domain">
    <text evidence="5">The RxLR-dEER motif acts to carry the protein into the host cell cytoplasm through binding to cell surface phosphatidylinositol-3-phosphate.</text>
</comment>
<evidence type="ECO:0000313" key="9">
    <source>
        <dbReference type="EMBL" id="AEK80485.1"/>
    </source>
</evidence>
<dbReference type="KEGG" id="psoj:PHYSODRAFT_284494"/>
<dbReference type="InterPro" id="IPR031825">
    <property type="entry name" value="RXLR"/>
</dbReference>
<proteinExistence type="inferred from homology"/>
<protein>
    <recommendedName>
        <fullName evidence="5">RxLR effector protein</fullName>
    </recommendedName>
</protein>
<evidence type="ECO:0000256" key="1">
    <source>
        <dbReference type="ARBA" id="ARBA00004613"/>
    </source>
</evidence>
<dbReference type="GO" id="GO:0005576">
    <property type="term" value="C:extracellular region"/>
    <property type="evidence" value="ECO:0007669"/>
    <property type="project" value="UniProtKB-SubCell"/>
</dbReference>
<feature type="compositionally biased region" description="Basic and acidic residues" evidence="6">
    <location>
        <begin position="47"/>
        <end position="66"/>
    </location>
</feature>
<comment type="similarity">
    <text evidence="2 5">Belongs to the RxLR effector family.</text>
</comment>
<dbReference type="EMBL" id="JN253672">
    <property type="protein sequence ID" value="AEK80485.1"/>
    <property type="molecule type" value="Genomic_DNA"/>
</dbReference>
<comment type="function">
    <text evidence="5">Effector that suppresses plant defense responses during pathogen infection.</text>
</comment>
<organism evidence="7">
    <name type="scientific">Phytophthora sojae</name>
    <name type="common">Soybean stem and root rot agent</name>
    <name type="synonym">Phytophthora megasperma f. sp. glycines</name>
    <dbReference type="NCBI Taxonomy" id="67593"/>
    <lineage>
        <taxon>Eukaryota</taxon>
        <taxon>Sar</taxon>
        <taxon>Stramenopiles</taxon>
        <taxon>Oomycota</taxon>
        <taxon>Peronosporomycetes</taxon>
        <taxon>Peronosporales</taxon>
        <taxon>Peronosporaceae</taxon>
        <taxon>Phytophthora</taxon>
    </lineage>
</organism>
<dbReference type="HOGENOM" id="CLU_1869220_0_0_1"/>
<name>E0W573_PHYSO</name>
<reference evidence="7" key="1">
    <citation type="journal article" date="2011" name="Plant Cell">
        <title>Transcriptional programming and functional interactions within the Phytophthora sojae RXLR effector repertoire.</title>
        <authorList>
            <person name="Wang Q."/>
            <person name="Han C."/>
            <person name="Ferreira A.O."/>
            <person name="Yu X."/>
            <person name="Ye W."/>
            <person name="Tripathy S."/>
            <person name="Kale S.D."/>
            <person name="Gu B."/>
            <person name="Sheng Y."/>
            <person name="Sui Y."/>
            <person name="Wang X."/>
            <person name="Zhang Z."/>
            <person name="Cheng B."/>
            <person name="Dong S."/>
            <person name="Shan W."/>
            <person name="Zheng X."/>
            <person name="Dou D."/>
            <person name="Tyler B.M."/>
            <person name="Wang Y."/>
        </authorList>
    </citation>
    <scope>NUCLEOTIDE SEQUENCE</scope>
    <source>
        <strain evidence="7">P7064</strain>
        <strain evidence="8">P7074</strain>
        <strain evidence="9">P7076</strain>
    </source>
</reference>
<keyword evidence="4 5" id="KW-0732">Signal</keyword>
<keyword evidence="3 5" id="KW-0964">Secreted</keyword>
<dbReference type="EMBL" id="JN253671">
    <property type="protein sequence ID" value="AEK80484.1"/>
    <property type="molecule type" value="Genomic_DNA"/>
</dbReference>
<dbReference type="Pfam" id="PF16810">
    <property type="entry name" value="RXLR"/>
    <property type="match status" value="1"/>
</dbReference>
<evidence type="ECO:0000256" key="4">
    <source>
        <dbReference type="ARBA" id="ARBA00022729"/>
    </source>
</evidence>
<evidence type="ECO:0000256" key="6">
    <source>
        <dbReference type="SAM" id="MobiDB-lite"/>
    </source>
</evidence>
<feature type="signal peptide" evidence="5">
    <location>
        <begin position="1"/>
        <end position="24"/>
    </location>
</feature>
<accession>E0W573</accession>